<comment type="caution">
    <text evidence="18">The sequence shown here is derived from an EMBL/GenBank/DDBJ whole genome shotgun (WGS) entry which is preliminary data.</text>
</comment>
<dbReference type="InterPro" id="IPR006838">
    <property type="entry name" value="ADTRP_AIG1"/>
</dbReference>
<evidence type="ECO:0000256" key="7">
    <source>
        <dbReference type="ARBA" id="ARBA00047368"/>
    </source>
</evidence>
<comment type="catalytic activity">
    <reaction evidence="16">
        <text>12-(9Z-hexadecenoyloxy)-octadecanoate + H2O = 12-hydroxyoctadecanoate + (9Z)-hexadecenoate + H(+)</text>
        <dbReference type="Rhea" id="RHEA:52072"/>
        <dbReference type="ChEBI" id="CHEBI:15377"/>
        <dbReference type="ChEBI" id="CHEBI:15378"/>
        <dbReference type="ChEBI" id="CHEBI:32372"/>
        <dbReference type="ChEBI" id="CHEBI:84201"/>
        <dbReference type="ChEBI" id="CHEBI:136312"/>
    </reaction>
    <physiologicalReaction direction="left-to-right" evidence="16">
        <dbReference type="Rhea" id="RHEA:52073"/>
    </physiologicalReaction>
</comment>
<feature type="transmembrane region" description="Helical" evidence="17">
    <location>
        <begin position="69"/>
        <end position="88"/>
    </location>
</feature>
<evidence type="ECO:0000256" key="14">
    <source>
        <dbReference type="ARBA" id="ARBA00049296"/>
    </source>
</evidence>
<comment type="catalytic activity">
    <reaction evidence="11">
        <text>12-(9Z-octadecenoyloxy)-octadecanoate + H2O = 12-hydroxyoctadecanoate + (9Z)-octadecenoate + H(+)</text>
        <dbReference type="Rhea" id="RHEA:52060"/>
        <dbReference type="ChEBI" id="CHEBI:15377"/>
        <dbReference type="ChEBI" id="CHEBI:15378"/>
        <dbReference type="ChEBI" id="CHEBI:30823"/>
        <dbReference type="ChEBI" id="CHEBI:84201"/>
        <dbReference type="ChEBI" id="CHEBI:136302"/>
    </reaction>
    <physiologicalReaction direction="left-to-right" evidence="11">
        <dbReference type="Rhea" id="RHEA:52061"/>
    </physiologicalReaction>
</comment>
<reference evidence="18 19" key="1">
    <citation type="journal article" date="2022" name="Gigascience">
        <title>A chromosome-level genome assembly and annotation of the desert horned lizard, Phrynosoma platyrhinos, provides insight into chromosomal rearrangements among reptiles.</title>
        <authorList>
            <person name="Koochekian N."/>
            <person name="Ascanio A."/>
            <person name="Farleigh K."/>
            <person name="Card D.C."/>
            <person name="Schield D.R."/>
            <person name="Castoe T.A."/>
            <person name="Jezkova T."/>
        </authorList>
    </citation>
    <scope>NUCLEOTIDE SEQUENCE [LARGE SCALE GENOMIC DNA]</scope>
    <source>
        <strain evidence="18">NK-2021</strain>
    </source>
</reference>
<evidence type="ECO:0000256" key="3">
    <source>
        <dbReference type="ARBA" id="ARBA00009300"/>
    </source>
</evidence>
<organism evidence="18 19">
    <name type="scientific">Phrynosoma platyrhinos</name>
    <name type="common">Desert horned lizard</name>
    <dbReference type="NCBI Taxonomy" id="52577"/>
    <lineage>
        <taxon>Eukaryota</taxon>
        <taxon>Metazoa</taxon>
        <taxon>Chordata</taxon>
        <taxon>Craniata</taxon>
        <taxon>Vertebrata</taxon>
        <taxon>Euteleostomi</taxon>
        <taxon>Lepidosauria</taxon>
        <taxon>Squamata</taxon>
        <taxon>Bifurcata</taxon>
        <taxon>Unidentata</taxon>
        <taxon>Episquamata</taxon>
        <taxon>Toxicofera</taxon>
        <taxon>Iguania</taxon>
        <taxon>Phrynosomatidae</taxon>
        <taxon>Phrynosomatinae</taxon>
        <taxon>Phrynosoma</taxon>
    </lineage>
</organism>
<evidence type="ECO:0000256" key="16">
    <source>
        <dbReference type="ARBA" id="ARBA00049428"/>
    </source>
</evidence>
<gene>
    <name evidence="18" type="ORF">JD844_019000</name>
</gene>
<comment type="catalytic activity">
    <reaction evidence="13">
        <text>9-octadecanoyloxy-octadecanoate + H2O = 9-hydroxy-octadecanoate + octadecanoate + H(+)</text>
        <dbReference type="Rhea" id="RHEA:52096"/>
        <dbReference type="ChEBI" id="CHEBI:15377"/>
        <dbReference type="ChEBI" id="CHEBI:15378"/>
        <dbReference type="ChEBI" id="CHEBI:25629"/>
        <dbReference type="ChEBI" id="CHEBI:136286"/>
        <dbReference type="ChEBI" id="CHEBI:136373"/>
    </reaction>
    <physiologicalReaction direction="left-to-right" evidence="13">
        <dbReference type="Rhea" id="RHEA:52097"/>
    </physiologicalReaction>
</comment>
<feature type="transmembrane region" description="Helical" evidence="17">
    <location>
        <begin position="44"/>
        <end position="62"/>
    </location>
</feature>
<feature type="transmembrane region" description="Helical" evidence="17">
    <location>
        <begin position="108"/>
        <end position="127"/>
    </location>
</feature>
<evidence type="ECO:0000256" key="15">
    <source>
        <dbReference type="ARBA" id="ARBA00049322"/>
    </source>
</evidence>
<comment type="catalytic activity">
    <reaction evidence="8">
        <text>13-octadecanoyloxy-octadecanoate + H2O = 13-hydroxy-octadecanoate + octadecanoate + H(+)</text>
        <dbReference type="Rhea" id="RHEA:52084"/>
        <dbReference type="ChEBI" id="CHEBI:15377"/>
        <dbReference type="ChEBI" id="CHEBI:15378"/>
        <dbReference type="ChEBI" id="CHEBI:25629"/>
        <dbReference type="ChEBI" id="CHEBI:136304"/>
        <dbReference type="ChEBI" id="CHEBI:136335"/>
    </reaction>
    <physiologicalReaction direction="left-to-right" evidence="8">
        <dbReference type="Rhea" id="RHEA:52085"/>
    </physiologicalReaction>
</comment>
<comment type="catalytic activity">
    <reaction evidence="10">
        <text>12-octadecanoyloxy-octadecanoate + H2O = 12-hydroxyoctadecanoate + octadecanoate + H(+)</text>
        <dbReference type="Rhea" id="RHEA:52080"/>
        <dbReference type="ChEBI" id="CHEBI:15377"/>
        <dbReference type="ChEBI" id="CHEBI:15378"/>
        <dbReference type="ChEBI" id="CHEBI:25629"/>
        <dbReference type="ChEBI" id="CHEBI:84201"/>
        <dbReference type="ChEBI" id="CHEBI:136330"/>
    </reaction>
    <physiologicalReaction direction="left-to-right" evidence="10">
        <dbReference type="Rhea" id="RHEA:52081"/>
    </physiologicalReaction>
</comment>
<comment type="catalytic activity">
    <reaction evidence="15">
        <text>13-(9Z-hexadecenoyloxy)-octadecanoate + H2O = 13-hydroxy-octadecanoate + (9Z)-hexadecenoate + H(+)</text>
        <dbReference type="Rhea" id="RHEA:52076"/>
        <dbReference type="ChEBI" id="CHEBI:15377"/>
        <dbReference type="ChEBI" id="CHEBI:15378"/>
        <dbReference type="ChEBI" id="CHEBI:32372"/>
        <dbReference type="ChEBI" id="CHEBI:136304"/>
        <dbReference type="ChEBI" id="CHEBI:136315"/>
    </reaction>
    <physiologicalReaction direction="left-to-right" evidence="15">
        <dbReference type="Rhea" id="RHEA:52077"/>
    </physiologicalReaction>
</comment>
<evidence type="ECO:0000256" key="10">
    <source>
        <dbReference type="ARBA" id="ARBA00048680"/>
    </source>
</evidence>
<comment type="subcellular location">
    <subcellularLocation>
        <location evidence="2">Endomembrane system</location>
        <topology evidence="2">Multi-pass membrane protein</topology>
    </subcellularLocation>
</comment>
<sequence length="143" mass="16803">MRFDLWSSSVAKFVAVAFWSLYAYDRELVYPKELDDINPSWLNHSMHTTILPLLFIELFICAHKYPGRIKGILGLGFFAVTYITWILWVHHKSGIWAYPVLEVLSQSGMIVFFSVSFSVLITFYFLGEQLTKWLWARRRKKCA</sequence>
<dbReference type="PANTHER" id="PTHR10989:SF22">
    <property type="entry name" value="ANDROGEN DEPENDENT TFPI REGULATING PROTEIN"/>
    <property type="match status" value="1"/>
</dbReference>
<protein>
    <recommendedName>
        <fullName evidence="20">Androgen-induced 1</fullName>
    </recommendedName>
</protein>
<keyword evidence="6 17" id="KW-0472">Membrane</keyword>
<comment type="catalytic activity">
    <reaction evidence="1">
        <text>9-(9Z-hexadecenoyloxy)-octadecanoate + H2O = (9Z)-hexadecenoate + 9-hydroxy-octadecanoate + H(+)</text>
        <dbReference type="Rhea" id="RHEA:52068"/>
        <dbReference type="ChEBI" id="CHEBI:15377"/>
        <dbReference type="ChEBI" id="CHEBI:15378"/>
        <dbReference type="ChEBI" id="CHEBI:32372"/>
        <dbReference type="ChEBI" id="CHEBI:136286"/>
        <dbReference type="ChEBI" id="CHEBI:136309"/>
    </reaction>
    <physiologicalReaction direction="left-to-right" evidence="1">
        <dbReference type="Rhea" id="RHEA:52069"/>
    </physiologicalReaction>
</comment>
<evidence type="ECO:0000256" key="2">
    <source>
        <dbReference type="ARBA" id="ARBA00004127"/>
    </source>
</evidence>
<name>A0ABQ7SPD3_PHRPL</name>
<evidence type="ECO:0000313" key="19">
    <source>
        <dbReference type="Proteomes" id="UP000826234"/>
    </source>
</evidence>
<dbReference type="EMBL" id="JAIPUX010005289">
    <property type="protein sequence ID" value="KAH0619203.1"/>
    <property type="molecule type" value="Genomic_DNA"/>
</dbReference>
<evidence type="ECO:0000313" key="18">
    <source>
        <dbReference type="EMBL" id="KAH0619203.1"/>
    </source>
</evidence>
<evidence type="ECO:0000256" key="1">
    <source>
        <dbReference type="ARBA" id="ARBA00000923"/>
    </source>
</evidence>
<dbReference type="PANTHER" id="PTHR10989">
    <property type="entry name" value="ANDROGEN-INDUCED PROTEIN 1-RELATED"/>
    <property type="match status" value="1"/>
</dbReference>
<evidence type="ECO:0000256" key="4">
    <source>
        <dbReference type="ARBA" id="ARBA00022692"/>
    </source>
</evidence>
<proteinExistence type="inferred from homology"/>
<evidence type="ECO:0000256" key="13">
    <source>
        <dbReference type="ARBA" id="ARBA00049221"/>
    </source>
</evidence>
<evidence type="ECO:0000256" key="6">
    <source>
        <dbReference type="ARBA" id="ARBA00023136"/>
    </source>
</evidence>
<comment type="catalytic activity">
    <reaction evidence="12">
        <text>9-(9Z-octadecenoyloxy)-octadecanoate + H2O = 9-hydroxy-octadecanoate + (9Z)-octadecenoate + H(+)</text>
        <dbReference type="Rhea" id="RHEA:52048"/>
        <dbReference type="ChEBI" id="CHEBI:15377"/>
        <dbReference type="ChEBI" id="CHEBI:15378"/>
        <dbReference type="ChEBI" id="CHEBI:30823"/>
        <dbReference type="ChEBI" id="CHEBI:136282"/>
        <dbReference type="ChEBI" id="CHEBI:136286"/>
    </reaction>
    <physiologicalReaction direction="left-to-right" evidence="12">
        <dbReference type="Rhea" id="RHEA:52049"/>
    </physiologicalReaction>
</comment>
<comment type="similarity">
    <text evidence="3">Belongs to the AIG1 family.</text>
</comment>
<dbReference type="Proteomes" id="UP000826234">
    <property type="component" value="Unassembled WGS sequence"/>
</dbReference>
<evidence type="ECO:0008006" key="20">
    <source>
        <dbReference type="Google" id="ProtNLM"/>
    </source>
</evidence>
<evidence type="ECO:0000256" key="11">
    <source>
        <dbReference type="ARBA" id="ARBA00048701"/>
    </source>
</evidence>
<keyword evidence="19" id="KW-1185">Reference proteome</keyword>
<evidence type="ECO:0000256" key="9">
    <source>
        <dbReference type="ARBA" id="ARBA00047863"/>
    </source>
</evidence>
<evidence type="ECO:0000256" key="17">
    <source>
        <dbReference type="SAM" id="Phobius"/>
    </source>
</evidence>
<keyword evidence="4 17" id="KW-0812">Transmembrane</keyword>
<evidence type="ECO:0000256" key="8">
    <source>
        <dbReference type="ARBA" id="ARBA00047427"/>
    </source>
</evidence>
<comment type="catalytic activity">
    <reaction evidence="14">
        <text>13-(9Z-octadecenoyloxy)-octadecanoate + H2O = 13-hydroxy-octadecanoate + (9Z)-octadecenoate + H(+)</text>
        <dbReference type="Rhea" id="RHEA:52064"/>
        <dbReference type="ChEBI" id="CHEBI:15377"/>
        <dbReference type="ChEBI" id="CHEBI:15378"/>
        <dbReference type="ChEBI" id="CHEBI:30823"/>
        <dbReference type="ChEBI" id="CHEBI:136303"/>
        <dbReference type="ChEBI" id="CHEBI:136304"/>
    </reaction>
    <physiologicalReaction direction="left-to-right" evidence="14">
        <dbReference type="Rhea" id="RHEA:52065"/>
    </physiologicalReaction>
</comment>
<comment type="catalytic activity">
    <reaction evidence="9">
        <text>9-hexadecanoyloxy-octadecanoate + H2O = 9-hydroxy-octadecanoate + hexadecanoate + H(+)</text>
        <dbReference type="Rhea" id="RHEA:52052"/>
        <dbReference type="ChEBI" id="CHEBI:7896"/>
        <dbReference type="ChEBI" id="CHEBI:15377"/>
        <dbReference type="ChEBI" id="CHEBI:15378"/>
        <dbReference type="ChEBI" id="CHEBI:83670"/>
        <dbReference type="ChEBI" id="CHEBI:136286"/>
    </reaction>
    <physiologicalReaction direction="left-to-right" evidence="9">
        <dbReference type="Rhea" id="RHEA:52053"/>
    </physiologicalReaction>
</comment>
<dbReference type="Pfam" id="PF04750">
    <property type="entry name" value="Far-17a_AIG1"/>
    <property type="match status" value="1"/>
</dbReference>
<accession>A0ABQ7SPD3</accession>
<feature type="transmembrane region" description="Helical" evidence="17">
    <location>
        <begin position="5"/>
        <end position="24"/>
    </location>
</feature>
<evidence type="ECO:0000256" key="5">
    <source>
        <dbReference type="ARBA" id="ARBA00022989"/>
    </source>
</evidence>
<comment type="catalytic activity">
    <reaction evidence="7">
        <text>12-hexadecanoyloxy-octadecanoate + H2O = 12-hydroxyoctadecanoate + hexadecanoate + H(+)</text>
        <dbReference type="Rhea" id="RHEA:52056"/>
        <dbReference type="ChEBI" id="CHEBI:7896"/>
        <dbReference type="ChEBI" id="CHEBI:15377"/>
        <dbReference type="ChEBI" id="CHEBI:15378"/>
        <dbReference type="ChEBI" id="CHEBI:83677"/>
        <dbReference type="ChEBI" id="CHEBI:84201"/>
    </reaction>
    <physiologicalReaction direction="left-to-right" evidence="7">
        <dbReference type="Rhea" id="RHEA:52057"/>
    </physiologicalReaction>
</comment>
<evidence type="ECO:0000256" key="12">
    <source>
        <dbReference type="ARBA" id="ARBA00048800"/>
    </source>
</evidence>
<keyword evidence="5 17" id="KW-1133">Transmembrane helix</keyword>